<feature type="transmembrane region" description="Helical" evidence="6">
    <location>
        <begin position="12"/>
        <end position="36"/>
    </location>
</feature>
<evidence type="ECO:0000256" key="6">
    <source>
        <dbReference type="SAM" id="Phobius"/>
    </source>
</evidence>
<evidence type="ECO:0000256" key="4">
    <source>
        <dbReference type="ARBA" id="ARBA00022989"/>
    </source>
</evidence>
<keyword evidence="9" id="KW-1185">Reference proteome</keyword>
<keyword evidence="5 6" id="KW-0472">Membrane</keyword>
<dbReference type="AlphaFoldDB" id="A0A1G7CYJ6"/>
<dbReference type="Pfam" id="PF13396">
    <property type="entry name" value="PLDc_N"/>
    <property type="match status" value="1"/>
</dbReference>
<protein>
    <submittedName>
        <fullName evidence="8">Phospholipase_D-nuclease N-terminal</fullName>
    </submittedName>
</protein>
<evidence type="ECO:0000256" key="2">
    <source>
        <dbReference type="ARBA" id="ARBA00022475"/>
    </source>
</evidence>
<evidence type="ECO:0000256" key="3">
    <source>
        <dbReference type="ARBA" id="ARBA00022692"/>
    </source>
</evidence>
<evidence type="ECO:0000313" key="9">
    <source>
        <dbReference type="Proteomes" id="UP000199417"/>
    </source>
</evidence>
<proteinExistence type="predicted"/>
<dbReference type="EMBL" id="FNAB01000017">
    <property type="protein sequence ID" value="SDE44378.1"/>
    <property type="molecule type" value="Genomic_DNA"/>
</dbReference>
<name>A0A1G7CYJ6_9NOCA</name>
<keyword evidence="3 6" id="KW-0812">Transmembrane</keyword>
<accession>A0A1G7CYJ6</accession>
<dbReference type="GO" id="GO:0005886">
    <property type="term" value="C:plasma membrane"/>
    <property type="evidence" value="ECO:0007669"/>
    <property type="project" value="UniProtKB-SubCell"/>
</dbReference>
<organism evidence="8 9">
    <name type="scientific">Rhodococcus tukisamuensis</name>
    <dbReference type="NCBI Taxonomy" id="168276"/>
    <lineage>
        <taxon>Bacteria</taxon>
        <taxon>Bacillati</taxon>
        <taxon>Actinomycetota</taxon>
        <taxon>Actinomycetes</taxon>
        <taxon>Mycobacteriales</taxon>
        <taxon>Nocardiaceae</taxon>
        <taxon>Rhodococcus</taxon>
    </lineage>
</organism>
<dbReference type="RefSeq" id="WP_072845025.1">
    <property type="nucleotide sequence ID" value="NZ_FNAB01000017.1"/>
</dbReference>
<keyword evidence="4 6" id="KW-1133">Transmembrane helix</keyword>
<keyword evidence="2" id="KW-1003">Cell membrane</keyword>
<reference evidence="8 9" key="1">
    <citation type="submission" date="2016-10" db="EMBL/GenBank/DDBJ databases">
        <authorList>
            <person name="de Groot N.N."/>
        </authorList>
    </citation>
    <scope>NUCLEOTIDE SEQUENCE [LARGE SCALE GENOMIC DNA]</scope>
    <source>
        <strain evidence="8 9">JCM 11308</strain>
    </source>
</reference>
<evidence type="ECO:0000313" key="8">
    <source>
        <dbReference type="EMBL" id="SDE44378.1"/>
    </source>
</evidence>
<evidence type="ECO:0000256" key="1">
    <source>
        <dbReference type="ARBA" id="ARBA00004651"/>
    </source>
</evidence>
<gene>
    <name evidence="8" type="ORF">SAMN05444580_11770</name>
</gene>
<feature type="transmembrane region" description="Helical" evidence="6">
    <location>
        <begin position="48"/>
        <end position="68"/>
    </location>
</feature>
<sequence length="78" mass="8509">MDDGTVNPTLPLAYDIAFTAVAVVWIALTTAALVSVSRSEPDRAGSRYWWCAVVVVLPFLGALAWFLFGAPRRQGARR</sequence>
<dbReference type="Proteomes" id="UP000199417">
    <property type="component" value="Unassembled WGS sequence"/>
</dbReference>
<dbReference type="InterPro" id="IPR027379">
    <property type="entry name" value="CLS_N"/>
</dbReference>
<feature type="domain" description="Cardiolipin synthase N-terminal" evidence="7">
    <location>
        <begin position="27"/>
        <end position="69"/>
    </location>
</feature>
<evidence type="ECO:0000256" key="5">
    <source>
        <dbReference type="ARBA" id="ARBA00023136"/>
    </source>
</evidence>
<evidence type="ECO:0000259" key="7">
    <source>
        <dbReference type="Pfam" id="PF13396"/>
    </source>
</evidence>
<comment type="subcellular location">
    <subcellularLocation>
        <location evidence="1">Cell membrane</location>
        <topology evidence="1">Multi-pass membrane protein</topology>
    </subcellularLocation>
</comment>